<keyword evidence="2" id="KW-0812">Transmembrane</keyword>
<dbReference type="Pfam" id="PF00168">
    <property type="entry name" value="C2"/>
    <property type="match status" value="1"/>
</dbReference>
<evidence type="ECO:0000313" key="2">
    <source>
        <dbReference type="EMBL" id="KOO21815.1"/>
    </source>
</evidence>
<accession>A0A0M0J5Q7</accession>
<dbReference type="InterPro" id="IPR035892">
    <property type="entry name" value="C2_domain_sf"/>
</dbReference>
<dbReference type="SMART" id="SM00239">
    <property type="entry name" value="C2"/>
    <property type="match status" value="1"/>
</dbReference>
<dbReference type="PANTHER" id="PTHR46980:SF2">
    <property type="entry name" value="TRICALBIN-1-RELATED"/>
    <property type="match status" value="1"/>
</dbReference>
<reference evidence="3" key="1">
    <citation type="journal article" date="2015" name="PLoS Genet.">
        <title>Genome Sequence and Transcriptome Analyses of Chrysochromulina tobin: Metabolic Tools for Enhanced Algal Fitness in the Prominent Order Prymnesiales (Haptophyceae).</title>
        <authorList>
            <person name="Hovde B.T."/>
            <person name="Deodato C.R."/>
            <person name="Hunsperger H.M."/>
            <person name="Ryken S.A."/>
            <person name="Yost W."/>
            <person name="Jha R.K."/>
            <person name="Patterson J."/>
            <person name="Monnat R.J. Jr."/>
            <person name="Barlow S.B."/>
            <person name="Starkenburg S.R."/>
            <person name="Cattolico R.A."/>
        </authorList>
    </citation>
    <scope>NUCLEOTIDE SEQUENCE</scope>
    <source>
        <strain evidence="3">CCMP291</strain>
    </source>
</reference>
<organism evidence="2 3">
    <name type="scientific">Chrysochromulina tobinii</name>
    <dbReference type="NCBI Taxonomy" id="1460289"/>
    <lineage>
        <taxon>Eukaryota</taxon>
        <taxon>Haptista</taxon>
        <taxon>Haptophyta</taxon>
        <taxon>Prymnesiophyceae</taxon>
        <taxon>Prymnesiales</taxon>
        <taxon>Chrysochromulinaceae</taxon>
        <taxon>Chrysochromulina</taxon>
    </lineage>
</organism>
<dbReference type="PROSITE" id="PS00018">
    <property type="entry name" value="EF_HAND_1"/>
    <property type="match status" value="1"/>
</dbReference>
<gene>
    <name evidence="2" type="ORF">Ctob_004872</name>
</gene>
<feature type="domain" description="C2" evidence="1">
    <location>
        <begin position="487"/>
        <end position="611"/>
    </location>
</feature>
<dbReference type="Proteomes" id="UP000037460">
    <property type="component" value="Unassembled WGS sequence"/>
</dbReference>
<comment type="caution">
    <text evidence="2">The sequence shown here is derived from an EMBL/GenBank/DDBJ whole genome shotgun (WGS) entry which is preliminary data.</text>
</comment>
<evidence type="ECO:0000259" key="1">
    <source>
        <dbReference type="PROSITE" id="PS50004"/>
    </source>
</evidence>
<keyword evidence="2" id="KW-0472">Membrane</keyword>
<sequence>MLVATDDTTLSARTTYCSNPSYSYVEGIYAMAAPECRGMMTSELITKTTDSAFVTTAFSETVTIGWPCEDVDATGSGAYAAATGASAEENEASCAASNGTLFNRSNGQCGCQDTRAYYPLAVEQLSMSLEHAFDTSTAFGDWEGSSVEAAGGSGLETFVVFKNGTTRKFNAGEVMAMPLSAWFNIAGVDLDAKNQAVRRDDRGNLPPMRTTGVNVRVDILYSNVDRATKRPATSEGRRDVHAEVKLRPEYGTWTGVGVQAIWVVFPADPDDSVPQHYHLVERTRQGVLFQFHTSGLIYKFNFWYLLSVAIAALVMVKSADVVADTVAFYMLPGGQSTVLLNKRSEIVSKRSEFAEIGMKAAILACSYRNFDPDNNGIIEAVDIVRVFAHVEGITWQQAHAIAHMIMAGADTSFQGEEAGSEGGLSFIEYMTCVEGDAINFADFLANVEPAKGTSDEEDCRLAFEDERKSLPLKKGRMFETMPAAPVLGQSLNLTNEQKQERLGNRGVLRVHFERASGLKSTDTNGLSDPYAMAVIKRVHVKTKALPKTLAPAWNEMLQFKVTPQLQAVVDANMTVSVMDKDTGMLDKDDEVGKCTVALSALAECDSITFAEALTPQGVIYFTVSWTEGEASPIKKKKGGEASPAKKVVVNGTGAGVEHQSRVSAV</sequence>
<dbReference type="AlphaFoldDB" id="A0A0M0J5Q7"/>
<dbReference type="OrthoDB" id="270970at2759"/>
<evidence type="ECO:0000313" key="3">
    <source>
        <dbReference type="Proteomes" id="UP000037460"/>
    </source>
</evidence>
<name>A0A0M0J5Q7_9EUKA</name>
<dbReference type="PANTHER" id="PTHR46980">
    <property type="entry name" value="TRICALBIN-1-RELATED"/>
    <property type="match status" value="1"/>
</dbReference>
<dbReference type="EMBL" id="JWZX01003332">
    <property type="protein sequence ID" value="KOO21815.1"/>
    <property type="molecule type" value="Genomic_DNA"/>
</dbReference>
<dbReference type="PROSITE" id="PS50004">
    <property type="entry name" value="C2"/>
    <property type="match status" value="1"/>
</dbReference>
<dbReference type="InterPro" id="IPR000008">
    <property type="entry name" value="C2_dom"/>
</dbReference>
<protein>
    <submittedName>
        <fullName evidence="2">Multiple c2 and transmembrane domain-containing protein 1 isoform 2</fullName>
    </submittedName>
</protein>
<dbReference type="Gene3D" id="2.60.40.150">
    <property type="entry name" value="C2 domain"/>
    <property type="match status" value="1"/>
</dbReference>
<dbReference type="InterPro" id="IPR018247">
    <property type="entry name" value="EF_Hand_1_Ca_BS"/>
</dbReference>
<proteinExistence type="predicted"/>
<keyword evidence="3" id="KW-1185">Reference proteome</keyword>
<dbReference type="SUPFAM" id="SSF49562">
    <property type="entry name" value="C2 domain (Calcium/lipid-binding domain, CaLB)"/>
    <property type="match status" value="1"/>
</dbReference>
<dbReference type="InterPro" id="IPR052455">
    <property type="entry name" value="Tricalbin_domain"/>
</dbReference>
<dbReference type="CDD" id="cd00030">
    <property type="entry name" value="C2"/>
    <property type="match status" value="1"/>
</dbReference>